<feature type="compositionally biased region" description="Polar residues" evidence="1">
    <location>
        <begin position="64"/>
        <end position="89"/>
    </location>
</feature>
<organism evidence="2 3">
    <name type="scientific">Trichophyton interdigitale</name>
    <dbReference type="NCBI Taxonomy" id="101480"/>
    <lineage>
        <taxon>Eukaryota</taxon>
        <taxon>Fungi</taxon>
        <taxon>Dikarya</taxon>
        <taxon>Ascomycota</taxon>
        <taxon>Pezizomycotina</taxon>
        <taxon>Eurotiomycetes</taxon>
        <taxon>Eurotiomycetidae</taxon>
        <taxon>Onygenales</taxon>
        <taxon>Arthrodermataceae</taxon>
        <taxon>Trichophyton</taxon>
    </lineage>
</organism>
<feature type="region of interest" description="Disordered" evidence="1">
    <location>
        <begin position="174"/>
        <end position="196"/>
    </location>
</feature>
<feature type="compositionally biased region" description="Basic and acidic residues" evidence="1">
    <location>
        <begin position="94"/>
        <end position="107"/>
    </location>
</feature>
<feature type="compositionally biased region" description="Acidic residues" evidence="1">
    <location>
        <begin position="498"/>
        <end position="507"/>
    </location>
</feature>
<accession>A0A9P5CYX5</accession>
<feature type="compositionally biased region" description="Pro residues" evidence="1">
    <location>
        <begin position="517"/>
        <end position="526"/>
    </location>
</feature>
<sequence>MAGIAAAEPADASIHHDPNITATSALHSSYDHPSIAQDTLRSTLKTRHSADSPPQPRHSRHNHVNGTSLSRTSSAAGSGRNNVTESTYLTPHAGRKDSGLSRTHSEADSLLDLYSRDSGNRSVSSVLDASEKKENKPFYQIEAEDPEHAQWIHRDKLAKIESEELQQLGIRLPAPFTGSKRGRGRSHDAPNGINGVITTEQGEQWPALAKDEAEKRHRRGGSSDLRVDGIVPLETEDNEIINFDPRLPEEIAADQEESDSVYRQTGLRKSSSRIPVLASSHHPIPQEHLDRGVPLPRTRNNTLDNGNEDSIVYPKTRRPSESAFREREVTPDSESKADITTQDSNSTSTSHPSPSKAKTPSKSTPTGRKTSQPPNNRKTSVTQKPKTPNSNNTGSSTNSTPNGRPGTRSGDNRPPSAAFSAVNRPDSDPPWLATMYKPDPRLPPDQQVIPTHAKRMQQEQWEREGKVPAIYDRDFSPLTIQTYDSNGAVTPSPQPTEQEQDDDDDDQQQAQQELQPLPEPLSPTKPPSTRVKSPDPSGNNASGYKAVPNIQSTTPAQPRLNSTSAPARPRPMDVDEPPAKEKGCGCCIVM</sequence>
<gene>
    <name evidence="2" type="ORF">GY632_1401</name>
</gene>
<dbReference type="EMBL" id="JAAQVJ010000027">
    <property type="protein sequence ID" value="KAF3899301.1"/>
    <property type="molecule type" value="Genomic_DNA"/>
</dbReference>
<reference evidence="2" key="1">
    <citation type="submission" date="2020-03" db="EMBL/GenBank/DDBJ databases">
        <title>Whole Genome Sequence of Trichophyton interdigitale from India.</title>
        <authorList>
            <person name="Kumar P."/>
        </authorList>
    </citation>
    <scope>NUCLEOTIDE SEQUENCE</scope>
    <source>
        <strain evidence="2">UCMS-IGIB-CI14</strain>
    </source>
</reference>
<evidence type="ECO:0000313" key="3">
    <source>
        <dbReference type="Proteomes" id="UP000749309"/>
    </source>
</evidence>
<feature type="compositionally biased region" description="Basic and acidic residues" evidence="1">
    <location>
        <begin position="318"/>
        <end position="337"/>
    </location>
</feature>
<feature type="compositionally biased region" description="Low complexity" evidence="1">
    <location>
        <begin position="344"/>
        <end position="366"/>
    </location>
</feature>
<feature type="compositionally biased region" description="Basic and acidic residues" evidence="1">
    <location>
        <begin position="570"/>
        <end position="583"/>
    </location>
</feature>
<dbReference type="AlphaFoldDB" id="A0A9P5CYX5"/>
<feature type="region of interest" description="Disordered" evidence="1">
    <location>
        <begin position="1"/>
        <end position="132"/>
    </location>
</feature>
<feature type="compositionally biased region" description="Polar residues" evidence="1">
    <location>
        <begin position="367"/>
        <end position="386"/>
    </location>
</feature>
<feature type="compositionally biased region" description="Basic and acidic residues" evidence="1">
    <location>
        <begin position="456"/>
        <end position="475"/>
    </location>
</feature>
<feature type="compositionally biased region" description="Low complexity" evidence="1">
    <location>
        <begin position="387"/>
        <end position="403"/>
    </location>
</feature>
<comment type="caution">
    <text evidence="2">The sequence shown here is derived from an EMBL/GenBank/DDBJ whole genome shotgun (WGS) entry which is preliminary data.</text>
</comment>
<evidence type="ECO:0000256" key="1">
    <source>
        <dbReference type="SAM" id="MobiDB-lite"/>
    </source>
</evidence>
<feature type="region of interest" description="Disordered" evidence="1">
    <location>
        <begin position="247"/>
        <end position="590"/>
    </location>
</feature>
<evidence type="ECO:0000313" key="2">
    <source>
        <dbReference type="EMBL" id="KAF3899301.1"/>
    </source>
</evidence>
<feature type="compositionally biased region" description="Polar residues" evidence="1">
    <location>
        <begin position="478"/>
        <end position="489"/>
    </location>
</feature>
<feature type="compositionally biased region" description="Polar residues" evidence="1">
    <location>
        <begin position="261"/>
        <end position="273"/>
    </location>
</feature>
<proteinExistence type="predicted"/>
<name>A0A9P5CYX5_9EURO</name>
<protein>
    <submittedName>
        <fullName evidence="2">Glutaredoxin domain-containing protein</fullName>
    </submittedName>
</protein>
<feature type="compositionally biased region" description="Polar residues" evidence="1">
    <location>
        <begin position="549"/>
        <end position="565"/>
    </location>
</feature>
<dbReference type="Proteomes" id="UP000749309">
    <property type="component" value="Unassembled WGS sequence"/>
</dbReference>